<dbReference type="InterPro" id="IPR000868">
    <property type="entry name" value="Isochorismatase-like_dom"/>
</dbReference>
<dbReference type="EMBL" id="CAJZAG010000011">
    <property type="protein sequence ID" value="CAG9182771.1"/>
    <property type="molecule type" value="Genomic_DNA"/>
</dbReference>
<evidence type="ECO:0000313" key="4">
    <source>
        <dbReference type="Proteomes" id="UP000706525"/>
    </source>
</evidence>
<sequence>MTKRALVVIDVQNEYIEGNFRIEYPPTESSLTQIAKAIDAANAAAIPVIAVQHLLPADAPIFAEESEGAELHPTVAVRPYSVLIKKALPSVFSSEAFGPWLKAHAIDTLTIVGYMTHNCNDATAREAMHRGYHVEVLSDAAGSLPYKNKGGTVSAEELHRSTLTVMESAYAAVMTTDQWMSSLSASVPPRPDNIYFSNQRALGRM</sequence>
<evidence type="ECO:0000259" key="2">
    <source>
        <dbReference type="Pfam" id="PF00857"/>
    </source>
</evidence>
<dbReference type="GO" id="GO:0016787">
    <property type="term" value="F:hydrolase activity"/>
    <property type="evidence" value="ECO:0007669"/>
    <property type="project" value="UniProtKB-KW"/>
</dbReference>
<evidence type="ECO:0000256" key="1">
    <source>
        <dbReference type="ARBA" id="ARBA00022801"/>
    </source>
</evidence>
<evidence type="ECO:0000313" key="3">
    <source>
        <dbReference type="EMBL" id="CAG9182771.1"/>
    </source>
</evidence>
<accession>A0ABN7ZEL3</accession>
<dbReference type="InterPro" id="IPR050272">
    <property type="entry name" value="Isochorismatase-like_hydrls"/>
</dbReference>
<dbReference type="PANTHER" id="PTHR43540:SF6">
    <property type="entry name" value="ISOCHORISMATASE-LIKE DOMAIN-CONTAINING PROTEIN"/>
    <property type="match status" value="1"/>
</dbReference>
<keyword evidence="4" id="KW-1185">Reference proteome</keyword>
<dbReference type="SUPFAM" id="SSF52499">
    <property type="entry name" value="Isochorismatase-like hydrolases"/>
    <property type="match status" value="1"/>
</dbReference>
<dbReference type="InterPro" id="IPR036380">
    <property type="entry name" value="Isochorismatase-like_sf"/>
</dbReference>
<organism evidence="3 4">
    <name type="scientific">Cupriavidus pampae</name>
    <dbReference type="NCBI Taxonomy" id="659251"/>
    <lineage>
        <taxon>Bacteria</taxon>
        <taxon>Pseudomonadati</taxon>
        <taxon>Pseudomonadota</taxon>
        <taxon>Betaproteobacteria</taxon>
        <taxon>Burkholderiales</taxon>
        <taxon>Burkholderiaceae</taxon>
        <taxon>Cupriavidus</taxon>
    </lineage>
</organism>
<dbReference type="Gene3D" id="3.40.50.850">
    <property type="entry name" value="Isochorismatase-like"/>
    <property type="match status" value="1"/>
</dbReference>
<keyword evidence="1 3" id="KW-0378">Hydrolase</keyword>
<dbReference type="EC" id="3.5.1.110" evidence="3"/>
<dbReference type="RefSeq" id="WP_223993624.1">
    <property type="nucleotide sequence ID" value="NZ_CAJZAG010000011.1"/>
</dbReference>
<dbReference type="Pfam" id="PF00857">
    <property type="entry name" value="Isochorismatase"/>
    <property type="match status" value="1"/>
</dbReference>
<gene>
    <name evidence="3" type="primary">rutB_7</name>
    <name evidence="3" type="ORF">LMG32289_05190</name>
</gene>
<name>A0ABN7ZEL3_9BURK</name>
<reference evidence="3 4" key="1">
    <citation type="submission" date="2021-08" db="EMBL/GenBank/DDBJ databases">
        <authorList>
            <person name="Peeters C."/>
        </authorList>
    </citation>
    <scope>NUCLEOTIDE SEQUENCE [LARGE SCALE GENOMIC DNA]</scope>
    <source>
        <strain evidence="3 4">LMG 32289</strain>
    </source>
</reference>
<dbReference type="PANTHER" id="PTHR43540">
    <property type="entry name" value="PEROXYUREIDOACRYLATE/UREIDOACRYLATE AMIDOHYDROLASE-RELATED"/>
    <property type="match status" value="1"/>
</dbReference>
<proteinExistence type="predicted"/>
<dbReference type="Proteomes" id="UP000706525">
    <property type="component" value="Unassembled WGS sequence"/>
</dbReference>
<feature type="domain" description="Isochorismatase-like" evidence="2">
    <location>
        <begin position="5"/>
        <end position="178"/>
    </location>
</feature>
<protein>
    <submittedName>
        <fullName evidence="3">Peroxyureidoacrylate/ureidoacrylate amidohydrolase RutB</fullName>
        <ecNumber evidence="3">3.5.1.110</ecNumber>
    </submittedName>
</protein>
<comment type="caution">
    <text evidence="3">The sequence shown here is derived from an EMBL/GenBank/DDBJ whole genome shotgun (WGS) entry which is preliminary data.</text>
</comment>